<dbReference type="InterPro" id="IPR044537">
    <property type="entry name" value="Rip2-like"/>
</dbReference>
<dbReference type="STRING" id="1121338.CLTEP_24840"/>
<evidence type="ECO:0000256" key="11">
    <source>
        <dbReference type="ARBA" id="ARBA00023049"/>
    </source>
</evidence>
<keyword evidence="7" id="KW-0479">Metal-binding</keyword>
<keyword evidence="12 13" id="KW-0472">Membrane</keyword>
<feature type="domain" description="Peptidase M50" evidence="14">
    <location>
        <begin position="122"/>
        <end position="180"/>
    </location>
</feature>
<accession>A0A151AT52</accession>
<evidence type="ECO:0000256" key="9">
    <source>
        <dbReference type="ARBA" id="ARBA00022833"/>
    </source>
</evidence>
<evidence type="ECO:0000256" key="6">
    <source>
        <dbReference type="ARBA" id="ARBA00022692"/>
    </source>
</evidence>
<keyword evidence="6 13" id="KW-0812">Transmembrane</keyword>
<proteinExistence type="inferred from homology"/>
<organism evidence="15 16">
    <name type="scientific">Clostridium tepidiprofundi DSM 19306</name>
    <dbReference type="NCBI Taxonomy" id="1121338"/>
    <lineage>
        <taxon>Bacteria</taxon>
        <taxon>Bacillati</taxon>
        <taxon>Bacillota</taxon>
        <taxon>Clostridia</taxon>
        <taxon>Eubacteriales</taxon>
        <taxon>Clostridiaceae</taxon>
        <taxon>Clostridium</taxon>
    </lineage>
</organism>
<feature type="transmembrane region" description="Helical" evidence="13">
    <location>
        <begin position="89"/>
        <end position="114"/>
    </location>
</feature>
<keyword evidence="10 13" id="KW-1133">Transmembrane helix</keyword>
<evidence type="ECO:0000256" key="8">
    <source>
        <dbReference type="ARBA" id="ARBA00022801"/>
    </source>
</evidence>
<evidence type="ECO:0000256" key="2">
    <source>
        <dbReference type="ARBA" id="ARBA00004651"/>
    </source>
</evidence>
<evidence type="ECO:0000313" key="16">
    <source>
        <dbReference type="Proteomes" id="UP000075531"/>
    </source>
</evidence>
<evidence type="ECO:0000256" key="3">
    <source>
        <dbReference type="ARBA" id="ARBA00007931"/>
    </source>
</evidence>
<sequence length="219" mass="25177">MDRMELFKTVLMIPAILIAFTFHEFAHAWMADRLGDKTPKLQGRLSLNPFVHIDIIGFIMILLFKFGWAKPVQINPSAYKNYYKDDLKVSIAGPLANFFIAVVFVLISVVFYFIKANNSVITILSLIVEITISLNCVLFFLNLMPIPGFDGFHILRDLFPKFFLRISDNLNRYGFIIFIIFIMPILPGQMAVFDYLVGIPANLLEWLLKLPVYKMLGMI</sequence>
<evidence type="ECO:0000256" key="10">
    <source>
        <dbReference type="ARBA" id="ARBA00022989"/>
    </source>
</evidence>
<dbReference type="EMBL" id="LTBA01000055">
    <property type="protein sequence ID" value="KYH30831.1"/>
    <property type="molecule type" value="Genomic_DNA"/>
</dbReference>
<dbReference type="GO" id="GO:0046872">
    <property type="term" value="F:metal ion binding"/>
    <property type="evidence" value="ECO:0007669"/>
    <property type="project" value="UniProtKB-KW"/>
</dbReference>
<name>A0A151AT52_9CLOT</name>
<feature type="domain" description="Peptidase M50" evidence="14">
    <location>
        <begin position="13"/>
        <end position="111"/>
    </location>
</feature>
<evidence type="ECO:0000256" key="12">
    <source>
        <dbReference type="ARBA" id="ARBA00023136"/>
    </source>
</evidence>
<dbReference type="CDD" id="cd06158">
    <property type="entry name" value="S2P-M50_like_1"/>
    <property type="match status" value="1"/>
</dbReference>
<dbReference type="InterPro" id="IPR052348">
    <property type="entry name" value="Metallopeptidase_M50B"/>
</dbReference>
<dbReference type="Proteomes" id="UP000075531">
    <property type="component" value="Unassembled WGS sequence"/>
</dbReference>
<dbReference type="AlphaFoldDB" id="A0A151AT52"/>
<protein>
    <submittedName>
        <fullName evidence="15">Peptidase family M50</fullName>
    </submittedName>
</protein>
<evidence type="ECO:0000256" key="4">
    <source>
        <dbReference type="ARBA" id="ARBA00022475"/>
    </source>
</evidence>
<feature type="transmembrane region" description="Helical" evidence="13">
    <location>
        <begin position="50"/>
        <end position="68"/>
    </location>
</feature>
<dbReference type="PATRIC" id="fig|1121338.3.peg.2577"/>
<keyword evidence="5" id="KW-0645">Protease</keyword>
<dbReference type="GO" id="GO:0005886">
    <property type="term" value="C:plasma membrane"/>
    <property type="evidence" value="ECO:0007669"/>
    <property type="project" value="UniProtKB-SubCell"/>
</dbReference>
<keyword evidence="4" id="KW-1003">Cell membrane</keyword>
<evidence type="ECO:0000256" key="7">
    <source>
        <dbReference type="ARBA" id="ARBA00022723"/>
    </source>
</evidence>
<gene>
    <name evidence="15" type="ORF">CLTEP_24840</name>
</gene>
<evidence type="ECO:0000313" key="15">
    <source>
        <dbReference type="EMBL" id="KYH30831.1"/>
    </source>
</evidence>
<feature type="transmembrane region" description="Helical" evidence="13">
    <location>
        <begin position="12"/>
        <end position="30"/>
    </location>
</feature>
<comment type="caution">
    <text evidence="15">The sequence shown here is derived from an EMBL/GenBank/DDBJ whole genome shotgun (WGS) entry which is preliminary data.</text>
</comment>
<evidence type="ECO:0000256" key="13">
    <source>
        <dbReference type="SAM" id="Phobius"/>
    </source>
</evidence>
<feature type="transmembrane region" description="Helical" evidence="13">
    <location>
        <begin position="170"/>
        <end position="186"/>
    </location>
</feature>
<comment type="similarity">
    <text evidence="3">Belongs to the peptidase M50B family.</text>
</comment>
<keyword evidence="16" id="KW-1185">Reference proteome</keyword>
<dbReference type="InterPro" id="IPR008915">
    <property type="entry name" value="Peptidase_M50"/>
</dbReference>
<dbReference type="PANTHER" id="PTHR35864:SF1">
    <property type="entry name" value="ZINC METALLOPROTEASE YWHC-RELATED"/>
    <property type="match status" value="1"/>
</dbReference>
<comment type="cofactor">
    <cofactor evidence="1">
        <name>Zn(2+)</name>
        <dbReference type="ChEBI" id="CHEBI:29105"/>
    </cofactor>
</comment>
<evidence type="ECO:0000256" key="1">
    <source>
        <dbReference type="ARBA" id="ARBA00001947"/>
    </source>
</evidence>
<dbReference type="GO" id="GO:0008237">
    <property type="term" value="F:metallopeptidase activity"/>
    <property type="evidence" value="ECO:0007669"/>
    <property type="project" value="UniProtKB-KW"/>
</dbReference>
<keyword evidence="11" id="KW-0482">Metalloprotease</keyword>
<dbReference type="PANTHER" id="PTHR35864">
    <property type="entry name" value="ZINC METALLOPROTEASE MJ0611-RELATED"/>
    <property type="match status" value="1"/>
</dbReference>
<evidence type="ECO:0000259" key="14">
    <source>
        <dbReference type="Pfam" id="PF02163"/>
    </source>
</evidence>
<dbReference type="GO" id="GO:0006508">
    <property type="term" value="P:proteolysis"/>
    <property type="evidence" value="ECO:0007669"/>
    <property type="project" value="UniProtKB-KW"/>
</dbReference>
<dbReference type="Pfam" id="PF02163">
    <property type="entry name" value="Peptidase_M50"/>
    <property type="match status" value="2"/>
</dbReference>
<keyword evidence="8" id="KW-0378">Hydrolase</keyword>
<comment type="subcellular location">
    <subcellularLocation>
        <location evidence="2">Cell membrane</location>
        <topology evidence="2">Multi-pass membrane protein</topology>
    </subcellularLocation>
</comment>
<reference evidence="15 16" key="1">
    <citation type="submission" date="2016-02" db="EMBL/GenBank/DDBJ databases">
        <title>Genome sequence of Clostridium tepidiprofundi DSM 19306.</title>
        <authorList>
            <person name="Poehlein A."/>
            <person name="Daniel R."/>
        </authorList>
    </citation>
    <scope>NUCLEOTIDE SEQUENCE [LARGE SCALE GENOMIC DNA]</scope>
    <source>
        <strain evidence="15 16">DSM 19306</strain>
    </source>
</reference>
<feature type="transmembrane region" description="Helical" evidence="13">
    <location>
        <begin position="120"/>
        <end position="149"/>
    </location>
</feature>
<keyword evidence="9" id="KW-0862">Zinc</keyword>
<evidence type="ECO:0000256" key="5">
    <source>
        <dbReference type="ARBA" id="ARBA00022670"/>
    </source>
</evidence>